<comment type="caution">
    <text evidence="4">The sequence shown here is derived from an EMBL/GenBank/DDBJ whole genome shotgun (WGS) entry which is preliminary data.</text>
</comment>
<keyword evidence="2" id="KW-1133">Transmembrane helix</keyword>
<feature type="region of interest" description="Disordered" evidence="1">
    <location>
        <begin position="366"/>
        <end position="388"/>
    </location>
</feature>
<feature type="transmembrane region" description="Helical" evidence="2">
    <location>
        <begin position="6"/>
        <end position="31"/>
    </location>
</feature>
<name>A0A091BV62_9GAMM</name>
<dbReference type="Pfam" id="PF01764">
    <property type="entry name" value="Lipase_3"/>
    <property type="match status" value="1"/>
</dbReference>
<dbReference type="PANTHER" id="PTHR45856">
    <property type="entry name" value="ALPHA/BETA-HYDROLASES SUPERFAMILY PROTEIN"/>
    <property type="match status" value="1"/>
</dbReference>
<dbReference type="eggNOG" id="COG3675">
    <property type="taxonomic scope" value="Bacteria"/>
</dbReference>
<dbReference type="PANTHER" id="PTHR45856:SF24">
    <property type="entry name" value="FUNGAL LIPASE-LIKE DOMAIN-CONTAINING PROTEIN"/>
    <property type="match status" value="1"/>
</dbReference>
<dbReference type="Gene3D" id="3.40.50.1820">
    <property type="entry name" value="alpha/beta hydrolase"/>
    <property type="match status" value="1"/>
</dbReference>
<gene>
    <name evidence="4" type="ORF">P873_01350</name>
</gene>
<reference evidence="4 5" key="1">
    <citation type="submission" date="2013-09" db="EMBL/GenBank/DDBJ databases">
        <title>Genome sequencing of Arenimonas composti.</title>
        <authorList>
            <person name="Chen F."/>
            <person name="Wang G."/>
        </authorList>
    </citation>
    <scope>NUCLEOTIDE SEQUENCE [LARGE SCALE GENOMIC DNA]</scope>
    <source>
        <strain evidence="4 5">TR7-09</strain>
    </source>
</reference>
<keyword evidence="2" id="KW-0472">Membrane</keyword>
<evidence type="ECO:0000259" key="3">
    <source>
        <dbReference type="Pfam" id="PF01764"/>
    </source>
</evidence>
<organism evidence="4 5">
    <name type="scientific">Arenimonas composti TR7-09 = DSM 18010</name>
    <dbReference type="NCBI Taxonomy" id="1121013"/>
    <lineage>
        <taxon>Bacteria</taxon>
        <taxon>Pseudomonadati</taxon>
        <taxon>Pseudomonadota</taxon>
        <taxon>Gammaproteobacteria</taxon>
        <taxon>Lysobacterales</taxon>
        <taxon>Lysobacteraceae</taxon>
        <taxon>Arenimonas</taxon>
    </lineage>
</organism>
<dbReference type="RefSeq" id="WP_051239382.1">
    <property type="nucleotide sequence ID" value="NZ_AUFF01000001.1"/>
</dbReference>
<dbReference type="InterPro" id="IPR002921">
    <property type="entry name" value="Fungal_lipase-type"/>
</dbReference>
<evidence type="ECO:0000313" key="5">
    <source>
        <dbReference type="Proteomes" id="UP000029391"/>
    </source>
</evidence>
<feature type="transmembrane region" description="Helical" evidence="2">
    <location>
        <begin position="213"/>
        <end position="233"/>
    </location>
</feature>
<dbReference type="STRING" id="1121013.GCA_000426365_00431"/>
<evidence type="ECO:0000256" key="2">
    <source>
        <dbReference type="SAM" id="Phobius"/>
    </source>
</evidence>
<feature type="region of interest" description="Disordered" evidence="1">
    <location>
        <begin position="292"/>
        <end position="316"/>
    </location>
</feature>
<keyword evidence="5" id="KW-1185">Reference proteome</keyword>
<keyword evidence="2" id="KW-0812">Transmembrane</keyword>
<dbReference type="GO" id="GO:0006629">
    <property type="term" value="P:lipid metabolic process"/>
    <property type="evidence" value="ECO:0007669"/>
    <property type="project" value="InterPro"/>
</dbReference>
<feature type="domain" description="Fungal lipase-type" evidence="3">
    <location>
        <begin position="468"/>
        <end position="600"/>
    </location>
</feature>
<proteinExistence type="predicted"/>
<accession>A0A091BV62</accession>
<feature type="compositionally biased region" description="Low complexity" evidence="1">
    <location>
        <begin position="372"/>
        <end position="383"/>
    </location>
</feature>
<protein>
    <recommendedName>
        <fullName evidence="3">Fungal lipase-type domain-containing protein</fullName>
    </recommendedName>
</protein>
<dbReference type="CDD" id="cd00519">
    <property type="entry name" value="Lipase_3"/>
    <property type="match status" value="1"/>
</dbReference>
<dbReference type="InterPro" id="IPR029058">
    <property type="entry name" value="AB_hydrolase_fold"/>
</dbReference>
<evidence type="ECO:0000256" key="1">
    <source>
        <dbReference type="SAM" id="MobiDB-lite"/>
    </source>
</evidence>
<dbReference type="EMBL" id="AWXU01000056">
    <property type="protein sequence ID" value="KFN48230.1"/>
    <property type="molecule type" value="Genomic_DNA"/>
</dbReference>
<dbReference type="AlphaFoldDB" id="A0A091BV62"/>
<evidence type="ECO:0000313" key="4">
    <source>
        <dbReference type="EMBL" id="KFN48230.1"/>
    </source>
</evidence>
<dbReference type="SUPFAM" id="SSF53474">
    <property type="entry name" value="alpha/beta-Hydrolases"/>
    <property type="match status" value="1"/>
</dbReference>
<dbReference type="InterPro" id="IPR051218">
    <property type="entry name" value="Sec_MonoDiacylglyc_Lipase"/>
</dbReference>
<sequence>MIQSTIIDVVIGLTFVFLLFSFCATALVEALGELRQWKGRLLLGKLEALLGADLVVHFYCERRVADLASGAAPKLRQPTDSTRPGASLVDRLQARWWSLVEGSTVIGRFTSKSIGDARFLAERMGAGRLPAYIPESVFADVMLDWLQGVSLPTALQPGTQNARPLPYDLAELWSRMNRRAGGDQRLLREELVRWFRQAAERTSGEFKRRTRTALYVVGALLVVALNLDAIRMARTLYADPLVRMQLADSGAAFVASCPDGGTSCPEFQRKAREALQRVAQESSSGLIGWNLATPDEATEPGADGGTPLADQAARPPRSWPQRVLPALAMGFGWLLTVLAIGMGADFWFGLLKRVVAIRNAQRVSATDEPLSPAAAAPAETPAPSHGPARAPLDIARPEFARLKGFQPLRFAESNVHAFWLGHFASLAYSQLRELEGSPLLANHELEVRAFDRGGTQAFLFTGEAVAILAFRGTEKTLEDWLTDARVAQVDNPWQAGAGIGVHQGFHAALDQIWEPLRAALAALKTPVWLTGHSLGGALAVLTAYRVFVEPREGMPTIGGVYTFGQPRAGNGDFVRRCPVELAQRIYRYVNASDLVPLVPPPHLGGYDHLGHFRYFDGSGRLHHERTLWERIAERLTPALVKLTDKDADWREELARHARERIENHAMSRYIECLERIDAVRALATRDAGQGIADDHGRRAA</sequence>
<feature type="transmembrane region" description="Helical" evidence="2">
    <location>
        <begin position="323"/>
        <end position="348"/>
    </location>
</feature>
<dbReference type="Proteomes" id="UP000029391">
    <property type="component" value="Unassembled WGS sequence"/>
</dbReference>